<evidence type="ECO:0000256" key="1">
    <source>
        <dbReference type="SAM" id="MobiDB-lite"/>
    </source>
</evidence>
<evidence type="ECO:0000313" key="2">
    <source>
        <dbReference type="EMBL" id="KAK7915990.1"/>
    </source>
</evidence>
<gene>
    <name evidence="2" type="ORF">WMY93_011751</name>
</gene>
<feature type="compositionally biased region" description="Basic and acidic residues" evidence="1">
    <location>
        <begin position="36"/>
        <end position="52"/>
    </location>
</feature>
<accession>A0AAW0P4U5</accession>
<dbReference type="EMBL" id="JBBPFD010000008">
    <property type="protein sequence ID" value="KAK7915990.1"/>
    <property type="molecule type" value="Genomic_DNA"/>
</dbReference>
<reference evidence="3" key="1">
    <citation type="submission" date="2024-04" db="EMBL/GenBank/DDBJ databases">
        <title>Salinicola lusitanus LLJ914,a marine bacterium isolated from the Okinawa Trough.</title>
        <authorList>
            <person name="Li J."/>
        </authorList>
    </citation>
    <scope>NUCLEOTIDE SEQUENCE [LARGE SCALE GENOMIC DNA]</scope>
</reference>
<keyword evidence="3" id="KW-1185">Reference proteome</keyword>
<feature type="region of interest" description="Disordered" evidence="1">
    <location>
        <begin position="20"/>
        <end position="52"/>
    </location>
</feature>
<organism evidence="2 3">
    <name type="scientific">Mugilogobius chulae</name>
    <name type="common">yellowstripe goby</name>
    <dbReference type="NCBI Taxonomy" id="88201"/>
    <lineage>
        <taxon>Eukaryota</taxon>
        <taxon>Metazoa</taxon>
        <taxon>Chordata</taxon>
        <taxon>Craniata</taxon>
        <taxon>Vertebrata</taxon>
        <taxon>Euteleostomi</taxon>
        <taxon>Actinopterygii</taxon>
        <taxon>Neopterygii</taxon>
        <taxon>Teleostei</taxon>
        <taxon>Neoteleostei</taxon>
        <taxon>Acanthomorphata</taxon>
        <taxon>Gobiaria</taxon>
        <taxon>Gobiiformes</taxon>
        <taxon>Gobioidei</taxon>
        <taxon>Gobiidae</taxon>
        <taxon>Gobionellinae</taxon>
        <taxon>Mugilogobius</taxon>
    </lineage>
</organism>
<name>A0AAW0P4U5_9GOBI</name>
<sequence length="134" mass="14688">MWVRVIAVGLGKNLTRRHSRGDRRIMSLTKSAPELNKGEEGSPRQEDKREERGLWGAKGLQRIALTFTHKPHLSGVLNVKGGCSYGRDSWSSTLLHVSGPSSASHTDSPDFILFASLILFAVYSSQDRSNLGGP</sequence>
<proteinExistence type="predicted"/>
<dbReference type="Proteomes" id="UP001460270">
    <property type="component" value="Unassembled WGS sequence"/>
</dbReference>
<evidence type="ECO:0000313" key="3">
    <source>
        <dbReference type="Proteomes" id="UP001460270"/>
    </source>
</evidence>
<comment type="caution">
    <text evidence="2">The sequence shown here is derived from an EMBL/GenBank/DDBJ whole genome shotgun (WGS) entry which is preliminary data.</text>
</comment>
<dbReference type="AlphaFoldDB" id="A0AAW0P4U5"/>
<protein>
    <submittedName>
        <fullName evidence="2">Uncharacterized protein</fullName>
    </submittedName>
</protein>